<dbReference type="AlphaFoldDB" id="A0A1P8UEF2"/>
<evidence type="ECO:0000313" key="2">
    <source>
        <dbReference type="Proteomes" id="UP000243807"/>
    </source>
</evidence>
<accession>A0A1P8UEF2</accession>
<dbReference type="KEGG" id="afy:BW247_02900"/>
<name>A0A1P8UEF2_9GAMM</name>
<proteinExistence type="predicted"/>
<dbReference type="Proteomes" id="UP000243807">
    <property type="component" value="Chromosome"/>
</dbReference>
<dbReference type="STRING" id="1765967.BW247_02900"/>
<organism evidence="1 2">
    <name type="scientific">Acidihalobacter ferrooxydans</name>
    <dbReference type="NCBI Taxonomy" id="1765967"/>
    <lineage>
        <taxon>Bacteria</taxon>
        <taxon>Pseudomonadati</taxon>
        <taxon>Pseudomonadota</taxon>
        <taxon>Gammaproteobacteria</taxon>
        <taxon>Chromatiales</taxon>
        <taxon>Ectothiorhodospiraceae</taxon>
        <taxon>Acidihalobacter</taxon>
    </lineage>
</organism>
<reference evidence="1 2" key="1">
    <citation type="submission" date="2017-01" db="EMBL/GenBank/DDBJ databases">
        <title>Draft sequence of Acidihalobacter ferrooxidans strain DSM 14175 (strain V8).</title>
        <authorList>
            <person name="Khaleque H.N."/>
            <person name="Ramsay J.P."/>
            <person name="Murphy R.J.T."/>
            <person name="Kaksonen A.H."/>
            <person name="Boxall N.J."/>
            <person name="Watkin E.L.J."/>
        </authorList>
    </citation>
    <scope>NUCLEOTIDE SEQUENCE [LARGE SCALE GENOMIC DNA]</scope>
    <source>
        <strain evidence="1 2">V8</strain>
    </source>
</reference>
<gene>
    <name evidence="1" type="ORF">BW247_02900</name>
</gene>
<dbReference type="EMBL" id="CP019434">
    <property type="protein sequence ID" value="APZ42169.1"/>
    <property type="molecule type" value="Genomic_DNA"/>
</dbReference>
<evidence type="ECO:0000313" key="1">
    <source>
        <dbReference type="EMBL" id="APZ42169.1"/>
    </source>
</evidence>
<dbReference type="RefSeq" id="WP_076835618.1">
    <property type="nucleotide sequence ID" value="NZ_CP019434.1"/>
</dbReference>
<sequence>MPNPGHGNVVAGLNPDGQSGEAMIALRFGIKMDFVQRAARLRHARAKKMFREFKDQTRAYRLMNDPGYFWAMDVQIITNPEGAR</sequence>
<keyword evidence="2" id="KW-1185">Reference proteome</keyword>
<protein>
    <submittedName>
        <fullName evidence="1">Uncharacterized protein</fullName>
    </submittedName>
</protein>